<dbReference type="Pfam" id="PF14849">
    <property type="entry name" value="YidC_periplas"/>
    <property type="match status" value="1"/>
</dbReference>
<keyword evidence="4 13" id="KW-0813">Transport</keyword>
<sequence length="598" mass="66011">MPQTRSFLLLALAFVGYLLWTQWQHDYHTPAPAQPAAATASSAPTPSDLDASVPSAASAPALTASASMPAAPSSSAGVPSAPNQRVVGAKAAAKPTAEHGPLVTVTTDVLRLTIDSRGGSIIRSAMLKYPAKLKSKDSVQLFSDSASHFFVAQSGLLSRDGAAPDQRALFHAARSHYTLEPGQKSLSVDFTWTDASGVKVVKRYTFTRGSYVVGLDQQVDNGSAKAWTGWPYRQLQRVVPPEPVHNNFLAKWSDQSRYSFFGAAWYGPEAKFNKIKFDDFAKDALNKKVTGGWMAMEQHYFMAAWLPQEKKAQQFSTHVVDGSNPRYLIRELGPGFQVAPGAQAGSQSRLYVGPKLRNELGGIAPGLDLSVDYGMFTVVAAPMHMLLTWFHRMTGNWGLAIILVVLLINVLLYKLNAAQYRSAAKMRKLKPRMDALKERYGDDKQKLQQATMEMYKKEKINPVAGCFPLLVQIPVFFALYTVLRESVELRQAPFIGWIHDLSAADPYFVLPILYMGVMLLTQRLMPMTASMDATQAKIMKWMPIIYPVFFAFFPSGLVLYYLVNGLCRVAQQWWVMRQFDAGDNHKGGKGGGKKLKPA</sequence>
<proteinExistence type="inferred from homology"/>
<evidence type="ECO:0000256" key="9">
    <source>
        <dbReference type="ARBA" id="ARBA00023136"/>
    </source>
</evidence>
<keyword evidence="9 13" id="KW-0472">Membrane</keyword>
<name>A0A846ZQW9_9GAMM</name>
<evidence type="ECO:0000256" key="1">
    <source>
        <dbReference type="ARBA" id="ARBA00004429"/>
    </source>
</evidence>
<keyword evidence="10 13" id="KW-0143">Chaperone</keyword>
<dbReference type="Pfam" id="PF02096">
    <property type="entry name" value="60KD_IMP"/>
    <property type="match status" value="1"/>
</dbReference>
<dbReference type="GO" id="GO:0051205">
    <property type="term" value="P:protein insertion into membrane"/>
    <property type="evidence" value="ECO:0007669"/>
    <property type="project" value="TreeGrafter"/>
</dbReference>
<evidence type="ECO:0000256" key="4">
    <source>
        <dbReference type="ARBA" id="ARBA00022448"/>
    </source>
</evidence>
<feature type="domain" description="Membrane insertase YidC N-terminal" evidence="16">
    <location>
        <begin position="103"/>
        <end position="385"/>
    </location>
</feature>
<feature type="transmembrane region" description="Helical" evidence="13">
    <location>
        <begin position="397"/>
        <end position="417"/>
    </location>
</feature>
<protein>
    <recommendedName>
        <fullName evidence="3 13">Membrane protein insertase YidC</fullName>
    </recommendedName>
    <alternativeName>
        <fullName evidence="12 13">Foldase YidC</fullName>
    </alternativeName>
    <alternativeName>
        <fullName evidence="11 13">Membrane integrase YidC</fullName>
    </alternativeName>
    <alternativeName>
        <fullName evidence="13">Membrane protein YidC</fullName>
    </alternativeName>
</protein>
<reference evidence="17 18" key="1">
    <citation type="journal article" date="2017" name="Int. J. Syst. Evol. Microbiol.">
        <title>Oleiagrimonas citrea sp. nov., a marine bacterium isolated from tidal flat sediment and emended description of the genus Oleiagrimonas Fang et al. 2015 and Oleiagrimonas soli.</title>
        <authorList>
            <person name="Yang S.H."/>
            <person name="Seo H.S."/>
            <person name="Seong C.N."/>
            <person name="Kwon K.K."/>
        </authorList>
    </citation>
    <scope>NUCLEOTIDE SEQUENCE [LARGE SCALE GENOMIC DNA]</scope>
    <source>
        <strain evidence="17 18">MEBiC09124</strain>
    </source>
</reference>
<dbReference type="InterPro" id="IPR019998">
    <property type="entry name" value="Membr_insert_YidC"/>
</dbReference>
<evidence type="ECO:0000256" key="14">
    <source>
        <dbReference type="SAM" id="MobiDB-lite"/>
    </source>
</evidence>
<comment type="function">
    <text evidence="13">Required for the insertion and/or proper folding and/or complex formation of integral membrane proteins into the membrane. Involved in integration of membrane proteins that insert both dependently and independently of the Sec translocase complex, as well as at least some lipoproteins. Aids folding of multispanning membrane proteins.</text>
</comment>
<feature type="domain" description="Membrane insertase YidC/Oxa/ALB C-terminal" evidence="15">
    <location>
        <begin position="397"/>
        <end position="577"/>
    </location>
</feature>
<dbReference type="GO" id="GO:0005886">
    <property type="term" value="C:plasma membrane"/>
    <property type="evidence" value="ECO:0007669"/>
    <property type="project" value="UniProtKB-SubCell"/>
</dbReference>
<dbReference type="CDD" id="cd20070">
    <property type="entry name" value="5TM_YidC_Alb3"/>
    <property type="match status" value="1"/>
</dbReference>
<dbReference type="HAMAP" id="MF_01810">
    <property type="entry name" value="YidC_type1"/>
    <property type="match status" value="1"/>
</dbReference>
<dbReference type="InterPro" id="IPR047196">
    <property type="entry name" value="YidC_ALB_C"/>
</dbReference>
<evidence type="ECO:0000259" key="16">
    <source>
        <dbReference type="Pfam" id="PF14849"/>
    </source>
</evidence>
<dbReference type="InterPro" id="IPR001708">
    <property type="entry name" value="YidC/ALB3/OXA1/COX18"/>
</dbReference>
<evidence type="ECO:0000256" key="11">
    <source>
        <dbReference type="ARBA" id="ARBA00033245"/>
    </source>
</evidence>
<evidence type="ECO:0000256" key="13">
    <source>
        <dbReference type="HAMAP-Rule" id="MF_01810"/>
    </source>
</evidence>
<evidence type="ECO:0000256" key="3">
    <source>
        <dbReference type="ARBA" id="ARBA00015325"/>
    </source>
</evidence>
<dbReference type="Proteomes" id="UP000541636">
    <property type="component" value="Unassembled WGS sequence"/>
</dbReference>
<evidence type="ECO:0000256" key="5">
    <source>
        <dbReference type="ARBA" id="ARBA00022475"/>
    </source>
</evidence>
<dbReference type="Gene3D" id="2.70.98.90">
    <property type="match status" value="1"/>
</dbReference>
<comment type="similarity">
    <text evidence="2 13">Belongs to the OXA1/ALB3/YidC family. Type 1 subfamily.</text>
</comment>
<comment type="caution">
    <text evidence="17">The sequence shown here is derived from an EMBL/GenBank/DDBJ whole genome shotgun (WGS) entry which is preliminary data.</text>
</comment>
<organism evidence="17 18">
    <name type="scientific">Oleiagrimonas citrea</name>
    <dbReference type="NCBI Taxonomy" id="1665687"/>
    <lineage>
        <taxon>Bacteria</taxon>
        <taxon>Pseudomonadati</taxon>
        <taxon>Pseudomonadota</taxon>
        <taxon>Gammaproteobacteria</taxon>
        <taxon>Lysobacterales</taxon>
        <taxon>Rhodanobacteraceae</taxon>
        <taxon>Oleiagrimonas</taxon>
    </lineage>
</organism>
<evidence type="ECO:0000256" key="7">
    <source>
        <dbReference type="ARBA" id="ARBA00022927"/>
    </source>
</evidence>
<comment type="subcellular location">
    <subcellularLocation>
        <location evidence="1">Cell inner membrane</location>
        <topology evidence="1">Multi-pass membrane protein</topology>
    </subcellularLocation>
    <subcellularLocation>
        <location evidence="13">Cell membrane</location>
        <topology evidence="13">Multi-pass membrane protein</topology>
    </subcellularLocation>
</comment>
<dbReference type="InterPro" id="IPR038221">
    <property type="entry name" value="YidC_periplasmic_sf"/>
</dbReference>
<feature type="transmembrane region" description="Helical" evidence="13">
    <location>
        <begin position="503"/>
        <end position="520"/>
    </location>
</feature>
<dbReference type="RefSeq" id="WP_168609886.1">
    <property type="nucleotide sequence ID" value="NZ_JAAZQD010000006.1"/>
</dbReference>
<evidence type="ECO:0000256" key="8">
    <source>
        <dbReference type="ARBA" id="ARBA00022989"/>
    </source>
</evidence>
<dbReference type="NCBIfam" id="TIGR03592">
    <property type="entry name" value="yidC_oxa1_cterm"/>
    <property type="match status" value="1"/>
</dbReference>
<dbReference type="InterPro" id="IPR028053">
    <property type="entry name" value="Membr_insert_YidC_N"/>
</dbReference>
<evidence type="ECO:0000313" key="17">
    <source>
        <dbReference type="EMBL" id="NKZ40067.1"/>
    </source>
</evidence>
<comment type="subunit">
    <text evidence="13">Interacts with the Sec translocase complex via SecD. Specifically interacts with transmembrane segments of nascent integral membrane proteins during membrane integration.</text>
</comment>
<dbReference type="GO" id="GO:0015031">
    <property type="term" value="P:protein transport"/>
    <property type="evidence" value="ECO:0007669"/>
    <property type="project" value="UniProtKB-KW"/>
</dbReference>
<feature type="transmembrane region" description="Helical" evidence="13">
    <location>
        <begin position="462"/>
        <end position="483"/>
    </location>
</feature>
<keyword evidence="8 13" id="KW-1133">Transmembrane helix</keyword>
<keyword evidence="18" id="KW-1185">Reference proteome</keyword>
<evidence type="ECO:0000313" key="18">
    <source>
        <dbReference type="Proteomes" id="UP000541636"/>
    </source>
</evidence>
<dbReference type="PRINTS" id="PR01900">
    <property type="entry name" value="YIDCPROTEIN"/>
</dbReference>
<dbReference type="NCBIfam" id="NF002352">
    <property type="entry name" value="PRK01318.1-3"/>
    <property type="match status" value="1"/>
</dbReference>
<feature type="region of interest" description="Disordered" evidence="14">
    <location>
        <begin position="32"/>
        <end position="54"/>
    </location>
</feature>
<evidence type="ECO:0000256" key="12">
    <source>
        <dbReference type="ARBA" id="ARBA00033342"/>
    </source>
</evidence>
<dbReference type="CDD" id="cd19961">
    <property type="entry name" value="EcYidC-like_peri"/>
    <property type="match status" value="1"/>
</dbReference>
<dbReference type="GO" id="GO:0032977">
    <property type="term" value="F:membrane insertase activity"/>
    <property type="evidence" value="ECO:0007669"/>
    <property type="project" value="InterPro"/>
</dbReference>
<evidence type="ECO:0000256" key="6">
    <source>
        <dbReference type="ARBA" id="ARBA00022692"/>
    </source>
</evidence>
<accession>A0A846ZQW9</accession>
<evidence type="ECO:0000259" key="15">
    <source>
        <dbReference type="Pfam" id="PF02096"/>
    </source>
</evidence>
<keyword evidence="7 13" id="KW-0653">Protein transport</keyword>
<evidence type="ECO:0000256" key="2">
    <source>
        <dbReference type="ARBA" id="ARBA00010527"/>
    </source>
</evidence>
<dbReference type="PANTHER" id="PTHR12428:SF65">
    <property type="entry name" value="CYTOCHROME C OXIDASE ASSEMBLY PROTEIN COX18, MITOCHONDRIAL"/>
    <property type="match status" value="1"/>
</dbReference>
<dbReference type="InterPro" id="IPR028055">
    <property type="entry name" value="YidC/Oxa/ALB_C"/>
</dbReference>
<dbReference type="EMBL" id="JAAZQD010000006">
    <property type="protein sequence ID" value="NKZ40067.1"/>
    <property type="molecule type" value="Genomic_DNA"/>
</dbReference>
<gene>
    <name evidence="13 17" type="primary">yidC</name>
    <name evidence="17" type="ORF">HF690_14000</name>
</gene>
<dbReference type="AlphaFoldDB" id="A0A846ZQW9"/>
<evidence type="ECO:0000256" key="10">
    <source>
        <dbReference type="ARBA" id="ARBA00023186"/>
    </source>
</evidence>
<dbReference type="PANTHER" id="PTHR12428">
    <property type="entry name" value="OXA1"/>
    <property type="match status" value="1"/>
</dbReference>
<dbReference type="PRINTS" id="PR00701">
    <property type="entry name" value="60KDINNERMP"/>
</dbReference>
<dbReference type="NCBIfam" id="TIGR03593">
    <property type="entry name" value="yidC_nterm"/>
    <property type="match status" value="1"/>
</dbReference>
<keyword evidence="5 13" id="KW-1003">Cell membrane</keyword>
<keyword evidence="6 13" id="KW-0812">Transmembrane</keyword>
<feature type="transmembrane region" description="Helical" evidence="13">
    <location>
        <begin position="541"/>
        <end position="563"/>
    </location>
</feature>